<reference evidence="2 3" key="1">
    <citation type="submission" date="2015-09" db="EMBL/GenBank/DDBJ databases">
        <title>Draft genome sequence of Kouleothrix aurantiaca JCM 19913.</title>
        <authorList>
            <person name="Hemp J."/>
        </authorList>
    </citation>
    <scope>NUCLEOTIDE SEQUENCE [LARGE SCALE GENOMIC DNA]</scope>
    <source>
        <strain evidence="2 3">COM-B</strain>
    </source>
</reference>
<organism evidence="2 3">
    <name type="scientific">Kouleothrix aurantiaca</name>
    <dbReference type="NCBI Taxonomy" id="186479"/>
    <lineage>
        <taxon>Bacteria</taxon>
        <taxon>Bacillati</taxon>
        <taxon>Chloroflexota</taxon>
        <taxon>Chloroflexia</taxon>
        <taxon>Chloroflexales</taxon>
        <taxon>Roseiflexineae</taxon>
        <taxon>Roseiflexaceae</taxon>
        <taxon>Kouleothrix</taxon>
    </lineage>
</organism>
<protein>
    <submittedName>
        <fullName evidence="2">Uncharacterized protein</fullName>
    </submittedName>
</protein>
<gene>
    <name evidence="2" type="ORF">SE17_20245</name>
</gene>
<dbReference type="AlphaFoldDB" id="A0A0P9CYR8"/>
<evidence type="ECO:0000313" key="2">
    <source>
        <dbReference type="EMBL" id="KPV51603.1"/>
    </source>
</evidence>
<comment type="caution">
    <text evidence="2">The sequence shown here is derived from an EMBL/GenBank/DDBJ whole genome shotgun (WGS) entry which is preliminary data.</text>
</comment>
<dbReference type="Proteomes" id="UP000050509">
    <property type="component" value="Unassembled WGS sequence"/>
</dbReference>
<proteinExistence type="predicted"/>
<keyword evidence="3" id="KW-1185">Reference proteome</keyword>
<evidence type="ECO:0000313" key="3">
    <source>
        <dbReference type="Proteomes" id="UP000050509"/>
    </source>
</evidence>
<dbReference type="EMBL" id="LJCR01000846">
    <property type="protein sequence ID" value="KPV51603.1"/>
    <property type="molecule type" value="Genomic_DNA"/>
</dbReference>
<name>A0A0P9CYR8_9CHLR</name>
<dbReference type="PATRIC" id="fig|186479.3.peg.10451"/>
<accession>A0A0P9CYR8</accession>
<sequence length="249" mass="25148">MNRKLAIGLGGGALALALVGGAVYAGPTAHTNAAPVLAQATAAPNAPAAPAGQKARRAKAAGLAGSLIKATADATKTTKKDVLTALQGGQSLEQYAQSKGATSAAIISAARTAVSDRLKTAVTNGKLTQERADALLAQFDSVAPQMMANTSLGSQIKRGGTKGKLGREALIRATADATGTQPADVRAALKGGQSLAQYAQAHGKTADDIIARLKEQGETRLAKMLEKARELLDKPGLGHSGTPDATPQQ</sequence>
<evidence type="ECO:0000256" key="1">
    <source>
        <dbReference type="SAM" id="MobiDB-lite"/>
    </source>
</evidence>
<feature type="region of interest" description="Disordered" evidence="1">
    <location>
        <begin position="230"/>
        <end position="249"/>
    </location>
</feature>